<dbReference type="RefSeq" id="WP_148072102.1">
    <property type="nucleotide sequence ID" value="NZ_CP042913.1"/>
</dbReference>
<dbReference type="InterPro" id="IPR011761">
    <property type="entry name" value="ATP-grasp"/>
</dbReference>
<protein>
    <submittedName>
        <fullName evidence="3">Ribosomal protein S6--L-glutamate ligase</fullName>
    </submittedName>
</protein>
<accession>A0A5B9Q705</accession>
<gene>
    <name evidence="3" type="primary">rimK</name>
    <name evidence="3" type="ORF">Pr1d_05760</name>
</gene>
<dbReference type="GO" id="GO:0009432">
    <property type="term" value="P:SOS response"/>
    <property type="evidence" value="ECO:0007669"/>
    <property type="project" value="TreeGrafter"/>
</dbReference>
<organism evidence="3 4">
    <name type="scientific">Bythopirellula goksoeyrii</name>
    <dbReference type="NCBI Taxonomy" id="1400387"/>
    <lineage>
        <taxon>Bacteria</taxon>
        <taxon>Pseudomonadati</taxon>
        <taxon>Planctomycetota</taxon>
        <taxon>Planctomycetia</taxon>
        <taxon>Pirellulales</taxon>
        <taxon>Lacipirellulaceae</taxon>
        <taxon>Bythopirellula</taxon>
    </lineage>
</organism>
<feature type="domain" description="ATP-grasp" evidence="2">
    <location>
        <begin position="50"/>
        <end position="301"/>
    </location>
</feature>
<name>A0A5B9Q705_9BACT</name>
<dbReference type="InterPro" id="IPR011758">
    <property type="entry name" value="RimK-rel_E_lig"/>
</dbReference>
<sequence length="327" mass="36337">MDNNSNRFWAWPDELKRRGILGINQRNLDIILESNPRAFYPRVDNKLLTKEICQANGIQVPETYFIIKEHSECHRFLDLVEDRTEFVVKPSSGAAGRGIVVVAGRLGNNFFTSSGRLIEWTDLRHHLSTIISGLYSLGGQADSVIVERRIVSHPLLKSIAVEGTPDIRVILYRGVPVMAMIRLPTKMSGGRANLHQGAIAAAIELNTGRTYGGVCRDRAISMHPDTNFPIAGIELPNWKDVLEGAMKLSDALEMGYVGIDFVIDADTGPVVLEANARPGLAIQLAHREGIVPRLKYIDSIPMADRTGENRWDVIESIATKSSDFWRI</sequence>
<dbReference type="GO" id="GO:0005524">
    <property type="term" value="F:ATP binding"/>
    <property type="evidence" value="ECO:0007669"/>
    <property type="project" value="UniProtKB-UniRule"/>
</dbReference>
<dbReference type="PANTHER" id="PTHR21621">
    <property type="entry name" value="RIBOSOMAL PROTEIN S6 MODIFICATION PROTEIN"/>
    <property type="match status" value="1"/>
</dbReference>
<keyword evidence="3" id="KW-0689">Ribosomal protein</keyword>
<dbReference type="EMBL" id="CP042913">
    <property type="protein sequence ID" value="QEG33315.1"/>
    <property type="molecule type" value="Genomic_DNA"/>
</dbReference>
<dbReference type="InterPro" id="IPR039523">
    <property type="entry name" value="RimK-rel_E_lig_ATP-grasp"/>
</dbReference>
<dbReference type="PROSITE" id="PS50975">
    <property type="entry name" value="ATP_GRASP"/>
    <property type="match status" value="1"/>
</dbReference>
<keyword evidence="1" id="KW-0067">ATP-binding</keyword>
<dbReference type="PANTHER" id="PTHR21621:SF0">
    <property type="entry name" value="BETA-CITRYLGLUTAMATE SYNTHASE B-RELATED"/>
    <property type="match status" value="1"/>
</dbReference>
<evidence type="ECO:0000256" key="1">
    <source>
        <dbReference type="PROSITE-ProRule" id="PRU00409"/>
    </source>
</evidence>
<proteinExistence type="predicted"/>
<dbReference type="GO" id="GO:0046872">
    <property type="term" value="F:metal ion binding"/>
    <property type="evidence" value="ECO:0007669"/>
    <property type="project" value="InterPro"/>
</dbReference>
<evidence type="ECO:0000313" key="4">
    <source>
        <dbReference type="Proteomes" id="UP000323917"/>
    </source>
</evidence>
<dbReference type="GO" id="GO:0005840">
    <property type="term" value="C:ribosome"/>
    <property type="evidence" value="ECO:0007669"/>
    <property type="project" value="UniProtKB-KW"/>
</dbReference>
<dbReference type="AlphaFoldDB" id="A0A5B9Q705"/>
<dbReference type="KEGG" id="bgok:Pr1d_05760"/>
<keyword evidence="3" id="KW-0687">Ribonucleoprotein</keyword>
<keyword evidence="3" id="KW-0436">Ligase</keyword>
<dbReference type="NCBIfam" id="TIGR02291">
    <property type="entry name" value="rimK_rel_E_lig"/>
    <property type="match status" value="1"/>
</dbReference>
<dbReference type="Proteomes" id="UP000323917">
    <property type="component" value="Chromosome"/>
</dbReference>
<evidence type="ECO:0000313" key="3">
    <source>
        <dbReference type="EMBL" id="QEG33315.1"/>
    </source>
</evidence>
<reference evidence="3 4" key="1">
    <citation type="submission" date="2019-08" db="EMBL/GenBank/DDBJ databases">
        <title>Deep-cultivation of Planctomycetes and their phenomic and genomic characterization uncovers novel biology.</title>
        <authorList>
            <person name="Wiegand S."/>
            <person name="Jogler M."/>
            <person name="Boedeker C."/>
            <person name="Pinto D."/>
            <person name="Vollmers J."/>
            <person name="Rivas-Marin E."/>
            <person name="Kohn T."/>
            <person name="Peeters S.H."/>
            <person name="Heuer A."/>
            <person name="Rast P."/>
            <person name="Oberbeckmann S."/>
            <person name="Bunk B."/>
            <person name="Jeske O."/>
            <person name="Meyerdierks A."/>
            <person name="Storesund J.E."/>
            <person name="Kallscheuer N."/>
            <person name="Luecker S."/>
            <person name="Lage O.M."/>
            <person name="Pohl T."/>
            <person name="Merkel B.J."/>
            <person name="Hornburger P."/>
            <person name="Mueller R.-W."/>
            <person name="Bruemmer F."/>
            <person name="Labrenz M."/>
            <person name="Spormann A.M."/>
            <person name="Op den Camp H."/>
            <person name="Overmann J."/>
            <person name="Amann R."/>
            <person name="Jetten M.S.M."/>
            <person name="Mascher T."/>
            <person name="Medema M.H."/>
            <person name="Devos D.P."/>
            <person name="Kaster A.-K."/>
            <person name="Ovreas L."/>
            <person name="Rohde M."/>
            <person name="Galperin M.Y."/>
            <person name="Jogler C."/>
        </authorList>
    </citation>
    <scope>NUCLEOTIDE SEQUENCE [LARGE SCALE GENOMIC DNA]</scope>
    <source>
        <strain evidence="3 4">Pr1d</strain>
    </source>
</reference>
<keyword evidence="1" id="KW-0547">Nucleotide-binding</keyword>
<dbReference type="Gene3D" id="3.30.470.20">
    <property type="entry name" value="ATP-grasp fold, B domain"/>
    <property type="match status" value="1"/>
</dbReference>
<evidence type="ECO:0000259" key="2">
    <source>
        <dbReference type="PROSITE" id="PS50975"/>
    </source>
</evidence>
<dbReference type="GO" id="GO:0018169">
    <property type="term" value="F:ribosomal S6-glutamic acid ligase activity"/>
    <property type="evidence" value="ECO:0007669"/>
    <property type="project" value="TreeGrafter"/>
</dbReference>
<dbReference type="SUPFAM" id="SSF56059">
    <property type="entry name" value="Glutathione synthetase ATP-binding domain-like"/>
    <property type="match status" value="1"/>
</dbReference>
<dbReference type="OrthoDB" id="336227at2"/>
<dbReference type="Pfam" id="PF14397">
    <property type="entry name" value="ATPgrasp_ST"/>
    <property type="match status" value="1"/>
</dbReference>
<dbReference type="GO" id="GO:0005737">
    <property type="term" value="C:cytoplasm"/>
    <property type="evidence" value="ECO:0007669"/>
    <property type="project" value="TreeGrafter"/>
</dbReference>
<keyword evidence="4" id="KW-1185">Reference proteome</keyword>